<protein>
    <submittedName>
        <fullName evidence="2">Uncharacterized protein</fullName>
    </submittedName>
</protein>
<sequence length="130" mass="14547">MSASSQIRRRQHSSNDDINPALDISSKQGFPSLPRLIWFVDRNFIGRFNTTVFSISRRILVKSDFPKARTESSPLIPGVQQNLHERATTMLNKFVGILLLTEFARKTNENSNVAATKLSNAIAKESGCIL</sequence>
<proteinExistence type="predicted"/>
<dbReference type="AlphaFoldDB" id="A0A818IFR4"/>
<dbReference type="Proteomes" id="UP000663833">
    <property type="component" value="Unassembled WGS sequence"/>
</dbReference>
<feature type="region of interest" description="Disordered" evidence="1">
    <location>
        <begin position="1"/>
        <end position="23"/>
    </location>
</feature>
<name>A0A818IFR4_9BILA</name>
<dbReference type="EMBL" id="CAJNYT010003809">
    <property type="protein sequence ID" value="CAF3601065.1"/>
    <property type="molecule type" value="Genomic_DNA"/>
</dbReference>
<evidence type="ECO:0000313" key="2">
    <source>
        <dbReference type="EMBL" id="CAF3520469.1"/>
    </source>
</evidence>
<reference evidence="2" key="1">
    <citation type="submission" date="2021-02" db="EMBL/GenBank/DDBJ databases">
        <authorList>
            <person name="Nowell W R."/>
        </authorList>
    </citation>
    <scope>NUCLEOTIDE SEQUENCE</scope>
</reference>
<comment type="caution">
    <text evidence="2">The sequence shown here is derived from an EMBL/GenBank/DDBJ whole genome shotgun (WGS) entry which is preliminary data.</text>
</comment>
<evidence type="ECO:0000313" key="4">
    <source>
        <dbReference type="Proteomes" id="UP000663833"/>
    </source>
</evidence>
<evidence type="ECO:0000256" key="1">
    <source>
        <dbReference type="SAM" id="MobiDB-lite"/>
    </source>
</evidence>
<dbReference type="EMBL" id="CAJNYD010003566">
    <property type="protein sequence ID" value="CAF3520469.1"/>
    <property type="molecule type" value="Genomic_DNA"/>
</dbReference>
<organism evidence="2 4">
    <name type="scientific">Rotaria socialis</name>
    <dbReference type="NCBI Taxonomy" id="392032"/>
    <lineage>
        <taxon>Eukaryota</taxon>
        <taxon>Metazoa</taxon>
        <taxon>Spiralia</taxon>
        <taxon>Gnathifera</taxon>
        <taxon>Rotifera</taxon>
        <taxon>Eurotatoria</taxon>
        <taxon>Bdelloidea</taxon>
        <taxon>Philodinida</taxon>
        <taxon>Philodinidae</taxon>
        <taxon>Rotaria</taxon>
    </lineage>
</organism>
<gene>
    <name evidence="3" type="ORF">GRG538_LOCUS22686</name>
    <name evidence="2" type="ORF">LUA448_LOCUS26405</name>
</gene>
<accession>A0A818IFR4</accession>
<evidence type="ECO:0000313" key="3">
    <source>
        <dbReference type="EMBL" id="CAF3601065.1"/>
    </source>
</evidence>
<dbReference type="Proteomes" id="UP000663872">
    <property type="component" value="Unassembled WGS sequence"/>
</dbReference>